<dbReference type="PROSITE" id="PS00521">
    <property type="entry name" value="P5CR"/>
    <property type="match status" value="1"/>
</dbReference>
<evidence type="ECO:0000256" key="6">
    <source>
        <dbReference type="PIRSR" id="PIRSR000193-1"/>
    </source>
</evidence>
<reference evidence="10" key="1">
    <citation type="journal article" date="2014" name="Int. J. Syst. Evol. Microbiol.">
        <title>Complete genome sequence of Corynebacterium casei LMG S-19264T (=DSM 44701T), isolated from a smear-ripened cheese.</title>
        <authorList>
            <consortium name="US DOE Joint Genome Institute (JGI-PGF)"/>
            <person name="Walter F."/>
            <person name="Albersmeier A."/>
            <person name="Kalinowski J."/>
            <person name="Ruckert C."/>
        </authorList>
    </citation>
    <scope>NUCLEOTIDE SEQUENCE</scope>
    <source>
        <strain evidence="10">JCM 30804</strain>
    </source>
</reference>
<feature type="domain" description="Pyrroline-5-carboxylate reductase catalytic N-terminal" evidence="8">
    <location>
        <begin position="6"/>
        <end position="99"/>
    </location>
</feature>
<dbReference type="InterPro" id="IPR029036">
    <property type="entry name" value="P5CR_dimer"/>
</dbReference>
<evidence type="ECO:0000256" key="5">
    <source>
        <dbReference type="NCBIfam" id="TIGR00112"/>
    </source>
</evidence>
<evidence type="ECO:0000256" key="2">
    <source>
        <dbReference type="ARBA" id="ARBA00022857"/>
    </source>
</evidence>
<evidence type="ECO:0000256" key="7">
    <source>
        <dbReference type="RuleBase" id="RU003903"/>
    </source>
</evidence>
<dbReference type="PANTHER" id="PTHR11645">
    <property type="entry name" value="PYRROLINE-5-CARBOXYLATE REDUCTASE"/>
    <property type="match status" value="1"/>
</dbReference>
<dbReference type="Pfam" id="PF14748">
    <property type="entry name" value="P5CR_dimer"/>
    <property type="match status" value="1"/>
</dbReference>
<comment type="similarity">
    <text evidence="1 4 7">Belongs to the pyrroline-5-carboxylate reductase family.</text>
</comment>
<dbReference type="SUPFAM" id="SSF48179">
    <property type="entry name" value="6-phosphogluconate dehydrogenase C-terminal domain-like"/>
    <property type="match status" value="1"/>
</dbReference>
<comment type="catalytic activity">
    <reaction evidence="4 7">
        <text>L-proline + NADP(+) = (S)-1-pyrroline-5-carboxylate + NADPH + 2 H(+)</text>
        <dbReference type="Rhea" id="RHEA:14109"/>
        <dbReference type="ChEBI" id="CHEBI:15378"/>
        <dbReference type="ChEBI" id="CHEBI:17388"/>
        <dbReference type="ChEBI" id="CHEBI:57783"/>
        <dbReference type="ChEBI" id="CHEBI:58349"/>
        <dbReference type="ChEBI" id="CHEBI:60039"/>
        <dbReference type="EC" id="1.5.1.2"/>
    </reaction>
</comment>
<comment type="pathway">
    <text evidence="4 7">Amino-acid biosynthesis; L-proline biosynthesis; L-proline from L-glutamate 5-semialdehyde: step 1/1.</text>
</comment>
<dbReference type="HAMAP" id="MF_01925">
    <property type="entry name" value="P5C_reductase"/>
    <property type="match status" value="1"/>
</dbReference>
<dbReference type="GO" id="GO:0005737">
    <property type="term" value="C:cytoplasm"/>
    <property type="evidence" value="ECO:0007669"/>
    <property type="project" value="UniProtKB-SubCell"/>
</dbReference>
<proteinExistence type="inferred from homology"/>
<keyword evidence="4 7" id="KW-0641">Proline biosynthesis</keyword>
<dbReference type="NCBIfam" id="TIGR00112">
    <property type="entry name" value="proC"/>
    <property type="match status" value="1"/>
</dbReference>
<comment type="subcellular location">
    <subcellularLocation>
        <location evidence="4">Cytoplasm</location>
    </subcellularLocation>
</comment>
<keyword evidence="3 4" id="KW-0560">Oxidoreductase</keyword>
<evidence type="ECO:0000313" key="10">
    <source>
        <dbReference type="EMBL" id="GGI73237.1"/>
    </source>
</evidence>
<dbReference type="FunFam" id="1.10.3730.10:FF:000001">
    <property type="entry name" value="Pyrroline-5-carboxylate reductase"/>
    <property type="match status" value="1"/>
</dbReference>
<organism evidence="10 11">
    <name type="scientific">Shewanella gelidii</name>
    <dbReference type="NCBI Taxonomy" id="1642821"/>
    <lineage>
        <taxon>Bacteria</taxon>
        <taxon>Pseudomonadati</taxon>
        <taxon>Pseudomonadota</taxon>
        <taxon>Gammaproteobacteria</taxon>
        <taxon>Alteromonadales</taxon>
        <taxon>Shewanellaceae</taxon>
        <taxon>Shewanella</taxon>
    </lineage>
</organism>
<dbReference type="Pfam" id="PF03807">
    <property type="entry name" value="F420_oxidored"/>
    <property type="match status" value="1"/>
</dbReference>
<dbReference type="PIRSF" id="PIRSF000193">
    <property type="entry name" value="Pyrrol-5-carb_rd"/>
    <property type="match status" value="1"/>
</dbReference>
<dbReference type="EMBL" id="BMPZ01000002">
    <property type="protein sequence ID" value="GGI73237.1"/>
    <property type="molecule type" value="Genomic_DNA"/>
</dbReference>
<keyword evidence="4 7" id="KW-0028">Amino-acid biosynthesis</keyword>
<dbReference type="InterPro" id="IPR053790">
    <property type="entry name" value="P5CR-like_CS"/>
</dbReference>
<evidence type="ECO:0000256" key="1">
    <source>
        <dbReference type="ARBA" id="ARBA00005525"/>
    </source>
</evidence>
<evidence type="ECO:0000259" key="9">
    <source>
        <dbReference type="Pfam" id="PF14748"/>
    </source>
</evidence>
<comment type="caution">
    <text evidence="10">The sequence shown here is derived from an EMBL/GenBank/DDBJ whole genome shotgun (WGS) entry which is preliminary data.</text>
</comment>
<dbReference type="SUPFAM" id="SSF51735">
    <property type="entry name" value="NAD(P)-binding Rossmann-fold domains"/>
    <property type="match status" value="1"/>
</dbReference>
<feature type="domain" description="Pyrroline-5-carboxylate reductase dimerisation" evidence="9">
    <location>
        <begin position="163"/>
        <end position="268"/>
    </location>
</feature>
<keyword evidence="4" id="KW-0963">Cytoplasm</keyword>
<dbReference type="Proteomes" id="UP000613743">
    <property type="component" value="Unassembled WGS sequence"/>
</dbReference>
<sequence>MAVQTLCFIGAGNMTRSIVSGLVKSGYPAQSIVATNPSAPKLEAMKKDFAIQVSHDNLAAAQTADVIILSVKPQLMEQVCQGLRTIDLSQKLIITIAAGIEAGRYQDYFAQPITLIRTMPNTPTQLGVGMTGMYAGADVNPAQRQLCEQLMATGGETLWVDQENDLNQVIALAGSSPAYFFLFMESMLQSAQAMGMDEDKARALVQQAAIGAAQMVKQNPHLSLSELRQNVTSKGGTTAQAVETFEHGDLRGLVNQAMENCIKRAEEMAKQF</sequence>
<dbReference type="EC" id="1.5.1.2" evidence="4 5"/>
<dbReference type="PANTHER" id="PTHR11645:SF0">
    <property type="entry name" value="PYRROLINE-5-CARBOXYLATE REDUCTASE 3"/>
    <property type="match status" value="1"/>
</dbReference>
<dbReference type="InterPro" id="IPR036291">
    <property type="entry name" value="NAD(P)-bd_dom_sf"/>
</dbReference>
<feature type="binding site" evidence="6">
    <location>
        <position position="57"/>
    </location>
    <ligand>
        <name>NADPH</name>
        <dbReference type="ChEBI" id="CHEBI:57783"/>
    </ligand>
</feature>
<dbReference type="InterPro" id="IPR028939">
    <property type="entry name" value="P5C_Rdtase_cat_N"/>
</dbReference>
<dbReference type="Gene3D" id="3.40.50.720">
    <property type="entry name" value="NAD(P)-binding Rossmann-like Domain"/>
    <property type="match status" value="1"/>
</dbReference>
<gene>
    <name evidence="4 10" type="primary">proC</name>
    <name evidence="10" type="ORF">GCM10009332_08460</name>
</gene>
<reference evidence="10" key="2">
    <citation type="submission" date="2020-09" db="EMBL/GenBank/DDBJ databases">
        <authorList>
            <person name="Sun Q."/>
            <person name="Ohkuma M."/>
        </authorList>
    </citation>
    <scope>NUCLEOTIDE SEQUENCE</scope>
    <source>
        <strain evidence="10">JCM 30804</strain>
    </source>
</reference>
<dbReference type="InterPro" id="IPR000304">
    <property type="entry name" value="Pyrroline-COOH_reductase"/>
</dbReference>
<accession>A0A917JMM2</accession>
<evidence type="ECO:0000259" key="8">
    <source>
        <dbReference type="Pfam" id="PF03807"/>
    </source>
</evidence>
<evidence type="ECO:0000256" key="3">
    <source>
        <dbReference type="ARBA" id="ARBA00023002"/>
    </source>
</evidence>
<protein>
    <recommendedName>
        <fullName evidence="4 5">Pyrroline-5-carboxylate reductase</fullName>
        <shortName evidence="4">P5C reductase</shortName>
        <shortName evidence="4">P5CR</shortName>
        <ecNumber evidence="4 5">1.5.1.2</ecNumber>
    </recommendedName>
    <alternativeName>
        <fullName evidence="4">PCA reductase</fullName>
    </alternativeName>
</protein>
<dbReference type="Gene3D" id="1.10.3730.10">
    <property type="entry name" value="ProC C-terminal domain-like"/>
    <property type="match status" value="1"/>
</dbReference>
<dbReference type="GO" id="GO:0055129">
    <property type="term" value="P:L-proline biosynthetic process"/>
    <property type="evidence" value="ECO:0007669"/>
    <property type="project" value="UniProtKB-UniRule"/>
</dbReference>
<dbReference type="AlphaFoldDB" id="A0A917JMM2"/>
<dbReference type="GO" id="GO:0004735">
    <property type="term" value="F:pyrroline-5-carboxylate reductase activity"/>
    <property type="evidence" value="ECO:0007669"/>
    <property type="project" value="UniProtKB-UniRule"/>
</dbReference>
<keyword evidence="2 4" id="KW-0521">NADP</keyword>
<evidence type="ECO:0000256" key="4">
    <source>
        <dbReference type="HAMAP-Rule" id="MF_01925"/>
    </source>
</evidence>
<keyword evidence="11" id="KW-1185">Reference proteome</keyword>
<feature type="binding site" evidence="6">
    <location>
        <begin position="9"/>
        <end position="14"/>
    </location>
    <ligand>
        <name>NADP(+)</name>
        <dbReference type="ChEBI" id="CHEBI:58349"/>
    </ligand>
</feature>
<comment type="function">
    <text evidence="4">Catalyzes the reduction of 1-pyrroline-5-carboxylate (PCA) to L-proline.</text>
</comment>
<comment type="catalytic activity">
    <reaction evidence="4">
        <text>L-proline + NAD(+) = (S)-1-pyrroline-5-carboxylate + NADH + 2 H(+)</text>
        <dbReference type="Rhea" id="RHEA:14105"/>
        <dbReference type="ChEBI" id="CHEBI:15378"/>
        <dbReference type="ChEBI" id="CHEBI:17388"/>
        <dbReference type="ChEBI" id="CHEBI:57540"/>
        <dbReference type="ChEBI" id="CHEBI:57945"/>
        <dbReference type="ChEBI" id="CHEBI:60039"/>
        <dbReference type="EC" id="1.5.1.2"/>
    </reaction>
</comment>
<dbReference type="InterPro" id="IPR008927">
    <property type="entry name" value="6-PGluconate_DH-like_C_sf"/>
</dbReference>
<evidence type="ECO:0000313" key="11">
    <source>
        <dbReference type="Proteomes" id="UP000613743"/>
    </source>
</evidence>
<name>A0A917JMM2_9GAMM</name>
<dbReference type="RefSeq" id="WP_188918198.1">
    <property type="nucleotide sequence ID" value="NZ_BMPZ01000002.1"/>
</dbReference>